<sequence length="94" mass="10514">MVDKVSLQCIRGMAPGNFQISQNHSFVYLVLVSNKLPSMEGDVLCEGQLNRVFMVHITRLNKHSLFLPLIRDSCTSLYSTVAHNAISSFEQSLS</sequence>
<dbReference type="EnsemblPlants" id="Solyc12g099175.1.1">
    <property type="protein sequence ID" value="Solyc12g099175.1.1"/>
    <property type="gene ID" value="Solyc12g099175.1"/>
</dbReference>
<organism evidence="1">
    <name type="scientific">Solanum lycopersicum</name>
    <name type="common">Tomato</name>
    <name type="synonym">Lycopersicon esculentum</name>
    <dbReference type="NCBI Taxonomy" id="4081"/>
    <lineage>
        <taxon>Eukaryota</taxon>
        <taxon>Viridiplantae</taxon>
        <taxon>Streptophyta</taxon>
        <taxon>Embryophyta</taxon>
        <taxon>Tracheophyta</taxon>
        <taxon>Spermatophyta</taxon>
        <taxon>Magnoliopsida</taxon>
        <taxon>eudicotyledons</taxon>
        <taxon>Gunneridae</taxon>
        <taxon>Pentapetalae</taxon>
        <taxon>asterids</taxon>
        <taxon>lamiids</taxon>
        <taxon>Solanales</taxon>
        <taxon>Solanaceae</taxon>
        <taxon>Solanoideae</taxon>
        <taxon>Solaneae</taxon>
        <taxon>Solanum</taxon>
        <taxon>Solanum subgen. Lycopersicon</taxon>
    </lineage>
</organism>
<dbReference type="AlphaFoldDB" id="A0A3Q7JFF6"/>
<evidence type="ECO:0000313" key="2">
    <source>
        <dbReference type="Proteomes" id="UP000004994"/>
    </source>
</evidence>
<dbReference type="InParanoid" id="A0A3Q7JFF6"/>
<protein>
    <submittedName>
        <fullName evidence="1">Uncharacterized protein</fullName>
    </submittedName>
</protein>
<reference evidence="1" key="1">
    <citation type="journal article" date="2012" name="Nature">
        <title>The tomato genome sequence provides insights into fleshy fruit evolution.</title>
        <authorList>
            <consortium name="Tomato Genome Consortium"/>
        </authorList>
    </citation>
    <scope>NUCLEOTIDE SEQUENCE [LARGE SCALE GENOMIC DNA]</scope>
    <source>
        <strain evidence="1">cv. Heinz 1706</strain>
    </source>
</reference>
<proteinExistence type="predicted"/>
<name>A0A3Q7JFF6_SOLLC</name>
<evidence type="ECO:0000313" key="1">
    <source>
        <dbReference type="EnsemblPlants" id="Solyc12g099175.1.1"/>
    </source>
</evidence>
<keyword evidence="2" id="KW-1185">Reference proteome</keyword>
<accession>A0A3Q7JFF6</accession>
<reference evidence="1" key="2">
    <citation type="submission" date="2019-01" db="UniProtKB">
        <authorList>
            <consortium name="EnsemblPlants"/>
        </authorList>
    </citation>
    <scope>IDENTIFICATION</scope>
    <source>
        <strain evidence="1">cv. Heinz 1706</strain>
    </source>
</reference>
<dbReference type="Proteomes" id="UP000004994">
    <property type="component" value="Chromosome 12"/>
</dbReference>
<dbReference type="Gramene" id="Solyc12g099175.1.1">
    <property type="protein sequence ID" value="Solyc12g099175.1.1"/>
    <property type="gene ID" value="Solyc12g099175.1"/>
</dbReference>